<dbReference type="Gene3D" id="3.90.190.10">
    <property type="entry name" value="Protein tyrosine phosphatase superfamily"/>
    <property type="match status" value="1"/>
</dbReference>
<feature type="transmembrane region" description="Helical" evidence="2">
    <location>
        <begin position="6"/>
        <end position="24"/>
    </location>
</feature>
<evidence type="ECO:0000256" key="2">
    <source>
        <dbReference type="SAM" id="Phobius"/>
    </source>
</evidence>
<dbReference type="PROSITE" id="PS50056">
    <property type="entry name" value="TYR_PHOSPHATASE_2"/>
    <property type="match status" value="1"/>
</dbReference>
<evidence type="ECO:0000256" key="1">
    <source>
        <dbReference type="SAM" id="MobiDB-lite"/>
    </source>
</evidence>
<feature type="compositionally biased region" description="Basic and acidic residues" evidence="1">
    <location>
        <begin position="463"/>
        <end position="483"/>
    </location>
</feature>
<dbReference type="PANTHER" id="PTHR46163:SF5">
    <property type="entry name" value="TYROSINE-PROTEIN PHOSPHATASE"/>
    <property type="match status" value="1"/>
</dbReference>
<protein>
    <recommendedName>
        <fullName evidence="7">Tyrosine-protein phosphatase domain-containing protein</fullName>
    </recommendedName>
</protein>
<feature type="region of interest" description="Disordered" evidence="1">
    <location>
        <begin position="396"/>
        <end position="432"/>
    </location>
</feature>
<dbReference type="InterPro" id="IPR000242">
    <property type="entry name" value="PTP_cat"/>
</dbReference>
<dbReference type="Proteomes" id="UP000008281">
    <property type="component" value="Unassembled WGS sequence"/>
</dbReference>
<accession>E3MNQ3</accession>
<evidence type="ECO:0008006" key="7">
    <source>
        <dbReference type="Google" id="ProtNLM"/>
    </source>
</evidence>
<dbReference type="SUPFAM" id="SSF52799">
    <property type="entry name" value="(Phosphotyrosine protein) phosphatases II"/>
    <property type="match status" value="1"/>
</dbReference>
<feature type="region of interest" description="Disordered" evidence="1">
    <location>
        <begin position="463"/>
        <end position="563"/>
    </location>
</feature>
<dbReference type="SMART" id="SM00194">
    <property type="entry name" value="PTPc"/>
    <property type="match status" value="1"/>
</dbReference>
<proteinExistence type="predicted"/>
<evidence type="ECO:0000313" key="6">
    <source>
        <dbReference type="Proteomes" id="UP000008281"/>
    </source>
</evidence>
<feature type="domain" description="Tyrosine specific protein phosphatases" evidence="4">
    <location>
        <begin position="253"/>
        <end position="327"/>
    </location>
</feature>
<keyword evidence="2" id="KW-0812">Transmembrane</keyword>
<dbReference type="InterPro" id="IPR029021">
    <property type="entry name" value="Prot-tyrosine_phosphatase-like"/>
</dbReference>
<dbReference type="Pfam" id="PF00102">
    <property type="entry name" value="Y_phosphatase"/>
    <property type="match status" value="1"/>
</dbReference>
<feature type="domain" description="Tyrosine-protein phosphatase" evidence="3">
    <location>
        <begin position="101"/>
        <end position="336"/>
    </location>
</feature>
<keyword evidence="2" id="KW-0472">Membrane</keyword>
<dbReference type="PANTHER" id="PTHR46163">
    <property type="entry name" value="TYROSINE-PROTEIN PHOSPHATASE-RELATED"/>
    <property type="match status" value="1"/>
</dbReference>
<feature type="compositionally biased region" description="Basic residues" evidence="1">
    <location>
        <begin position="484"/>
        <end position="493"/>
    </location>
</feature>
<dbReference type="EMBL" id="DS268460">
    <property type="protein sequence ID" value="EFP06126.1"/>
    <property type="molecule type" value="Genomic_DNA"/>
</dbReference>
<feature type="compositionally biased region" description="Basic residues" evidence="1">
    <location>
        <begin position="506"/>
        <end position="516"/>
    </location>
</feature>
<dbReference type="OrthoDB" id="5842271at2759"/>
<dbReference type="InterPro" id="IPR000387">
    <property type="entry name" value="Tyr_Pase_dom"/>
</dbReference>
<dbReference type="InParanoid" id="E3MNQ3"/>
<dbReference type="HOGENOM" id="CLU_484171_0_0_1"/>
<feature type="transmembrane region" description="Helical" evidence="2">
    <location>
        <begin position="62"/>
        <end position="81"/>
    </location>
</feature>
<dbReference type="GO" id="GO:0004725">
    <property type="term" value="F:protein tyrosine phosphatase activity"/>
    <property type="evidence" value="ECO:0007669"/>
    <property type="project" value="InterPro"/>
</dbReference>
<sequence length="563" mass="64114">MSYLLYALIVVVIILFIVVIVLLVRKRNQKDQHSDCKVVIPPSLFEYYVSNFLFRYTIFGDLYSSVMGTAAALKLFFLNLYTGDAAQPQTKSLHDHEPIEIPYRRADVPLALKGRLQVENFKTYNFETGYIHGNVIEYPNKLRVAITQAPHMADKKLGRKENIGMYYAAAQEQNCKLMICLTPTGGDQCAQYFPAEKGGKLKFMDGKLVVTCKKVEDKWDGAVARTLKVNFEGSKSFTMNHIQYEKWTGKVLPKKRQALKQILSEMENSAFPVFIHCTDGLHQSAVLAQVLMNKEQLSTKKELDYGLSLQELRNYRVDAITSGEEYVEAGILTFEYLFYNQITKTKNVSLPISLGDNLAKIQQDISAIDEGKTDGDVIEQDKIDAYNQKINLKIPEVAPEVKEEPKPEEPPEEKLEEKEDTAEEKRKKDAEERAKYVKNVEEMMIKLCTNNEFFEMLRKMNEDNQKKCKDDKDGQAKHDEGRKKAVKKRRRHIERPSAYGNDGKKGGTRSKDKKKVRTDPSKLPKQTSHLKTVDEAPLLDATQEDPAPEGATKVDDNMKTAGE</sequence>
<dbReference type="STRING" id="31234.E3MNQ3"/>
<evidence type="ECO:0000259" key="4">
    <source>
        <dbReference type="PROSITE" id="PS50056"/>
    </source>
</evidence>
<organism evidence="6">
    <name type="scientific">Caenorhabditis remanei</name>
    <name type="common">Caenorhabditis vulgaris</name>
    <dbReference type="NCBI Taxonomy" id="31234"/>
    <lineage>
        <taxon>Eukaryota</taxon>
        <taxon>Metazoa</taxon>
        <taxon>Ecdysozoa</taxon>
        <taxon>Nematoda</taxon>
        <taxon>Chromadorea</taxon>
        <taxon>Rhabditida</taxon>
        <taxon>Rhabditina</taxon>
        <taxon>Rhabditomorpha</taxon>
        <taxon>Rhabditoidea</taxon>
        <taxon>Rhabditidae</taxon>
        <taxon>Peloderinae</taxon>
        <taxon>Caenorhabditis</taxon>
    </lineage>
</organism>
<gene>
    <name evidence="5" type="ORF">CRE_05853</name>
</gene>
<feature type="compositionally biased region" description="Basic and acidic residues" evidence="1">
    <location>
        <begin position="399"/>
        <end position="432"/>
    </location>
</feature>
<feature type="compositionally biased region" description="Basic and acidic residues" evidence="1">
    <location>
        <begin position="552"/>
        <end position="563"/>
    </location>
</feature>
<dbReference type="InterPro" id="IPR003595">
    <property type="entry name" value="Tyr_Pase_cat"/>
</dbReference>
<dbReference type="InterPro" id="IPR052782">
    <property type="entry name" value="Oocyte-zygote_transition_reg"/>
</dbReference>
<evidence type="ECO:0000313" key="5">
    <source>
        <dbReference type="EMBL" id="EFP06126.1"/>
    </source>
</evidence>
<keyword evidence="6" id="KW-1185">Reference proteome</keyword>
<dbReference type="PROSITE" id="PS50055">
    <property type="entry name" value="TYR_PHOSPHATASE_PTP"/>
    <property type="match status" value="1"/>
</dbReference>
<name>E3MNQ3_CAERE</name>
<keyword evidence="2" id="KW-1133">Transmembrane helix</keyword>
<evidence type="ECO:0000259" key="3">
    <source>
        <dbReference type="PROSITE" id="PS50055"/>
    </source>
</evidence>
<reference evidence="5" key="1">
    <citation type="submission" date="2007-07" db="EMBL/GenBank/DDBJ databases">
        <title>PCAP assembly of the Caenorhabditis remanei genome.</title>
        <authorList>
            <consortium name="The Caenorhabditis remanei Sequencing Consortium"/>
            <person name="Wilson R.K."/>
        </authorList>
    </citation>
    <scope>NUCLEOTIDE SEQUENCE [LARGE SCALE GENOMIC DNA]</scope>
    <source>
        <strain evidence="5">PB4641</strain>
    </source>
</reference>
<dbReference type="AlphaFoldDB" id="E3MNQ3"/>
<dbReference type="SMART" id="SM00404">
    <property type="entry name" value="PTPc_motif"/>
    <property type="match status" value="1"/>
</dbReference>